<dbReference type="EMBL" id="FOXH01000018">
    <property type="protein sequence ID" value="SFQ42447.1"/>
    <property type="molecule type" value="Genomic_DNA"/>
</dbReference>
<proteinExistence type="predicted"/>
<accession>A0A1I5YEY0</accession>
<protein>
    <submittedName>
        <fullName evidence="1">Uncharacterized protein</fullName>
    </submittedName>
</protein>
<reference evidence="1 2" key="1">
    <citation type="submission" date="2016-10" db="EMBL/GenBank/DDBJ databases">
        <authorList>
            <person name="de Groot N.N."/>
        </authorList>
    </citation>
    <scope>NUCLEOTIDE SEQUENCE [LARGE SCALE GENOMIC DNA]</scope>
    <source>
        <strain evidence="2">E92,LMG 26720,CCM 7988</strain>
    </source>
</reference>
<gene>
    <name evidence="1" type="ORF">SAMN04515674_11849</name>
</gene>
<name>A0A1I5YEY0_9BACT</name>
<organism evidence="1 2">
    <name type="scientific">Pseudarcicella hirudinis</name>
    <dbReference type="NCBI Taxonomy" id="1079859"/>
    <lineage>
        <taxon>Bacteria</taxon>
        <taxon>Pseudomonadati</taxon>
        <taxon>Bacteroidota</taxon>
        <taxon>Cytophagia</taxon>
        <taxon>Cytophagales</taxon>
        <taxon>Flectobacillaceae</taxon>
        <taxon>Pseudarcicella</taxon>
    </lineage>
</organism>
<dbReference type="AlphaFoldDB" id="A0A1I5YEY0"/>
<evidence type="ECO:0000313" key="1">
    <source>
        <dbReference type="EMBL" id="SFQ42447.1"/>
    </source>
</evidence>
<dbReference type="Proteomes" id="UP000199306">
    <property type="component" value="Unassembled WGS sequence"/>
</dbReference>
<dbReference type="STRING" id="1079859.SAMN04515674_11849"/>
<keyword evidence="2" id="KW-1185">Reference proteome</keyword>
<evidence type="ECO:0000313" key="2">
    <source>
        <dbReference type="Proteomes" id="UP000199306"/>
    </source>
</evidence>
<sequence>MQGDDDCQKSFVIIHRAFLFSGGSDFIRFKENLKNDVFTRKIVQTLYRKKT</sequence>